<accession>A0A845PVS8</accession>
<dbReference type="EMBL" id="JAAABJ010000361">
    <property type="protein sequence ID" value="NAW50577.1"/>
    <property type="molecule type" value="Genomic_DNA"/>
</dbReference>
<reference evidence="1 2" key="1">
    <citation type="submission" date="2019-11" db="EMBL/GenBank/DDBJ databases">
        <title>Characterization of Elizabethkingia argenteiflava sp. nov., isolated from inner surface of Soybean Pods.</title>
        <authorList>
            <person name="Mo S."/>
        </authorList>
    </citation>
    <scope>NUCLEOTIDE SEQUENCE [LARGE SCALE GENOMIC DNA]</scope>
    <source>
        <strain evidence="1 2">YB22</strain>
    </source>
</reference>
<dbReference type="AlphaFoldDB" id="A0A845PVS8"/>
<evidence type="ECO:0000313" key="2">
    <source>
        <dbReference type="Proteomes" id="UP000553459"/>
    </source>
</evidence>
<dbReference type="Proteomes" id="UP000553459">
    <property type="component" value="Unassembled WGS sequence"/>
</dbReference>
<keyword evidence="2" id="KW-1185">Reference proteome</keyword>
<sequence length="86" mass="10328">MMTKRSDRIKRLHLISILQKKTKAQYYQGIISKEDYIYTLKYIYDNLCRFEDYTHSIDVIFNLIEAPIYTLNIVDLVDLATYKNLN</sequence>
<comment type="caution">
    <text evidence="1">The sequence shown here is derived from an EMBL/GenBank/DDBJ whole genome shotgun (WGS) entry which is preliminary data.</text>
</comment>
<gene>
    <name evidence="1" type="ORF">GNY06_03980</name>
</gene>
<proteinExistence type="predicted"/>
<protein>
    <submittedName>
        <fullName evidence="1">Uncharacterized protein</fullName>
    </submittedName>
</protein>
<name>A0A845PVS8_9FLAO</name>
<organism evidence="1 2">
    <name type="scientific">Elizabethkingia argenteiflava</name>
    <dbReference type="NCBI Taxonomy" id="2681556"/>
    <lineage>
        <taxon>Bacteria</taxon>
        <taxon>Pseudomonadati</taxon>
        <taxon>Bacteroidota</taxon>
        <taxon>Flavobacteriia</taxon>
        <taxon>Flavobacteriales</taxon>
        <taxon>Weeksellaceae</taxon>
        <taxon>Elizabethkingia</taxon>
    </lineage>
</organism>
<evidence type="ECO:0000313" key="1">
    <source>
        <dbReference type="EMBL" id="NAW50577.1"/>
    </source>
</evidence>
<dbReference type="RefSeq" id="WP_166518908.1">
    <property type="nucleotide sequence ID" value="NZ_JAAABJ010000361.1"/>
</dbReference>